<gene>
    <name evidence="1" type="ORF">Tcan_00360</name>
</gene>
<dbReference type="AlphaFoldDB" id="A0A0B2VDS6"/>
<evidence type="ECO:0000313" key="2">
    <source>
        <dbReference type="Proteomes" id="UP000031036"/>
    </source>
</evidence>
<evidence type="ECO:0000313" key="1">
    <source>
        <dbReference type="EMBL" id="KHN81671.1"/>
    </source>
</evidence>
<comment type="caution">
    <text evidence="1">The sequence shown here is derived from an EMBL/GenBank/DDBJ whole genome shotgun (WGS) entry which is preliminary data.</text>
</comment>
<reference evidence="1 2" key="1">
    <citation type="submission" date="2014-11" db="EMBL/GenBank/DDBJ databases">
        <title>Genetic blueprint of the zoonotic pathogen Toxocara canis.</title>
        <authorList>
            <person name="Zhu X.-Q."/>
            <person name="Korhonen P.K."/>
            <person name="Cai H."/>
            <person name="Young N.D."/>
            <person name="Nejsum P."/>
            <person name="von Samson-Himmelstjerna G."/>
            <person name="Boag P.R."/>
            <person name="Tan P."/>
            <person name="Li Q."/>
            <person name="Min J."/>
            <person name="Yang Y."/>
            <person name="Wang X."/>
            <person name="Fang X."/>
            <person name="Hall R.S."/>
            <person name="Hofmann A."/>
            <person name="Sternberg P.W."/>
            <person name="Jex A.R."/>
            <person name="Gasser R.B."/>
        </authorList>
    </citation>
    <scope>NUCLEOTIDE SEQUENCE [LARGE SCALE GENOMIC DNA]</scope>
    <source>
        <strain evidence="1">PN_DK_2014</strain>
    </source>
</reference>
<accession>A0A0B2VDS6</accession>
<organism evidence="1 2">
    <name type="scientific">Toxocara canis</name>
    <name type="common">Canine roundworm</name>
    <dbReference type="NCBI Taxonomy" id="6265"/>
    <lineage>
        <taxon>Eukaryota</taxon>
        <taxon>Metazoa</taxon>
        <taxon>Ecdysozoa</taxon>
        <taxon>Nematoda</taxon>
        <taxon>Chromadorea</taxon>
        <taxon>Rhabditida</taxon>
        <taxon>Spirurina</taxon>
        <taxon>Ascaridomorpha</taxon>
        <taxon>Ascaridoidea</taxon>
        <taxon>Toxocaridae</taxon>
        <taxon>Toxocara</taxon>
    </lineage>
</organism>
<dbReference type="Proteomes" id="UP000031036">
    <property type="component" value="Unassembled WGS sequence"/>
</dbReference>
<sequence length="99" mass="11591">MVNFSFCAMRSVKAKNALTINSFGNDLTLYEINQCEENVIKMRIVWNVRLTRLERFNRWNKLIIDTVVLVSSKTTFIPYIQNRNHPSNSRSVAINLCYC</sequence>
<keyword evidence="2" id="KW-1185">Reference proteome</keyword>
<proteinExistence type="predicted"/>
<name>A0A0B2VDS6_TOXCA</name>
<dbReference type="EMBL" id="JPKZ01001479">
    <property type="protein sequence ID" value="KHN81671.1"/>
    <property type="molecule type" value="Genomic_DNA"/>
</dbReference>
<protein>
    <submittedName>
        <fullName evidence="1">Uncharacterized protein</fullName>
    </submittedName>
</protein>